<dbReference type="PROSITE" id="PS00952">
    <property type="entry name" value="ER_LUMEN_RECEPTOR_2"/>
    <property type="match status" value="1"/>
</dbReference>
<dbReference type="CTD" id="36345114"/>
<reference evidence="12 13" key="1">
    <citation type="journal article" date="2013" name="Nat. Genet.">
        <title>The genome of the hydatid tapeworm Echinococcus granulosus.</title>
        <authorList>
            <person name="Zheng H."/>
            <person name="Zhang W."/>
            <person name="Zhang L."/>
            <person name="Zhang Z."/>
            <person name="Li J."/>
            <person name="Lu G."/>
            <person name="Zhu Y."/>
            <person name="Wang Y."/>
            <person name="Huang Y."/>
            <person name="Liu J."/>
            <person name="Kang H."/>
            <person name="Chen J."/>
            <person name="Wang L."/>
            <person name="Chen A."/>
            <person name="Yu S."/>
            <person name="Gao Z."/>
            <person name="Jin L."/>
            <person name="Gu W."/>
            <person name="Wang Z."/>
            <person name="Zhao L."/>
            <person name="Shi B."/>
            <person name="Wen H."/>
            <person name="Lin R."/>
            <person name="Jones M.K."/>
            <person name="Brejova B."/>
            <person name="Vinar T."/>
            <person name="Zhao G."/>
            <person name="McManus D.P."/>
            <person name="Chen Z."/>
            <person name="Zhou Y."/>
            <person name="Wang S."/>
        </authorList>
    </citation>
    <scope>NUCLEOTIDE SEQUENCE [LARGE SCALE GENOMIC DNA]</scope>
</reference>
<evidence type="ECO:0000256" key="8">
    <source>
        <dbReference type="ARBA" id="ARBA00022989"/>
    </source>
</evidence>
<comment type="caution">
    <text evidence="12">The sequence shown here is derived from an EMBL/GenBank/DDBJ whole genome shotgun (WGS) entry which is preliminary data.</text>
</comment>
<keyword evidence="3 11" id="KW-0813">Transport</keyword>
<name>W6U5B0_ECHGR</name>
<evidence type="ECO:0000256" key="1">
    <source>
        <dbReference type="ARBA" id="ARBA00004477"/>
    </source>
</evidence>
<comment type="similarity">
    <text evidence="2 11">Belongs to the ERD2 family.</text>
</comment>
<evidence type="ECO:0000256" key="7">
    <source>
        <dbReference type="ARBA" id="ARBA00022927"/>
    </source>
</evidence>
<dbReference type="Pfam" id="PF00810">
    <property type="entry name" value="ER_lumen_recept"/>
    <property type="match status" value="1"/>
</dbReference>
<evidence type="ECO:0000256" key="9">
    <source>
        <dbReference type="ARBA" id="ARBA00023136"/>
    </source>
</evidence>
<dbReference type="GO" id="GO:0006621">
    <property type="term" value="P:protein retention in ER lumen"/>
    <property type="evidence" value="ECO:0007669"/>
    <property type="project" value="InterPro"/>
</dbReference>
<dbReference type="EMBL" id="APAU02000146">
    <property type="protein sequence ID" value="EUB55741.1"/>
    <property type="molecule type" value="Genomic_DNA"/>
</dbReference>
<dbReference type="GO" id="GO:0015031">
    <property type="term" value="P:protein transport"/>
    <property type="evidence" value="ECO:0007669"/>
    <property type="project" value="UniProtKB-KW"/>
</dbReference>
<organism evidence="12 13">
    <name type="scientific">Echinococcus granulosus</name>
    <name type="common">Hydatid tapeworm</name>
    <dbReference type="NCBI Taxonomy" id="6210"/>
    <lineage>
        <taxon>Eukaryota</taxon>
        <taxon>Metazoa</taxon>
        <taxon>Spiralia</taxon>
        <taxon>Lophotrochozoa</taxon>
        <taxon>Platyhelminthes</taxon>
        <taxon>Cestoda</taxon>
        <taxon>Eucestoda</taxon>
        <taxon>Cyclophyllidea</taxon>
        <taxon>Taeniidae</taxon>
        <taxon>Echinococcus</taxon>
        <taxon>Echinococcus granulosus group</taxon>
    </lineage>
</organism>
<keyword evidence="13" id="KW-1185">Reference proteome</keyword>
<dbReference type="OMA" id="YAEDHYD"/>
<dbReference type="GeneID" id="36345114"/>
<evidence type="ECO:0000313" key="12">
    <source>
        <dbReference type="EMBL" id="EUB55741.1"/>
    </source>
</evidence>
<protein>
    <recommendedName>
        <fullName evidence="11">ER lumen protein-retaining receptor</fullName>
    </recommendedName>
</protein>
<accession>W6U5B0</accession>
<dbReference type="GO" id="GO:0016192">
    <property type="term" value="P:vesicle-mediated transport"/>
    <property type="evidence" value="ECO:0007669"/>
    <property type="project" value="UniProtKB-KW"/>
</dbReference>
<keyword evidence="5 11" id="KW-0256">Endoplasmic reticulum</keyword>
<dbReference type="OrthoDB" id="7694678at2759"/>
<dbReference type="KEGG" id="egl:EGR_09399"/>
<evidence type="ECO:0000256" key="2">
    <source>
        <dbReference type="ARBA" id="ARBA00010120"/>
    </source>
</evidence>
<feature type="transmembrane region" description="Helical" evidence="11">
    <location>
        <begin position="111"/>
        <end position="132"/>
    </location>
</feature>
<evidence type="ECO:0000256" key="6">
    <source>
        <dbReference type="ARBA" id="ARBA00022892"/>
    </source>
</evidence>
<feature type="transmembrane region" description="Helical" evidence="11">
    <location>
        <begin position="238"/>
        <end position="257"/>
    </location>
</feature>
<dbReference type="STRING" id="6210.W6U5B0"/>
<keyword evidence="4 11" id="KW-0812">Transmembrane</keyword>
<keyword evidence="7 11" id="KW-0653">Protein transport</keyword>
<dbReference type="RefSeq" id="XP_024346937.1">
    <property type="nucleotide sequence ID" value="XM_024498648.1"/>
</dbReference>
<evidence type="ECO:0000256" key="10">
    <source>
        <dbReference type="ARBA" id="ARBA00023170"/>
    </source>
</evidence>
<feature type="transmembrane region" description="Helical" evidence="11">
    <location>
        <begin position="170"/>
        <end position="191"/>
    </location>
</feature>
<evidence type="ECO:0000256" key="4">
    <source>
        <dbReference type="ARBA" id="ARBA00022692"/>
    </source>
</evidence>
<evidence type="ECO:0000313" key="13">
    <source>
        <dbReference type="Proteomes" id="UP000019149"/>
    </source>
</evidence>
<dbReference type="Proteomes" id="UP000019149">
    <property type="component" value="Unassembled WGS sequence"/>
</dbReference>
<feature type="transmembrane region" description="Helical" evidence="11">
    <location>
        <begin position="197"/>
        <end position="218"/>
    </location>
</feature>
<evidence type="ECO:0000256" key="5">
    <source>
        <dbReference type="ARBA" id="ARBA00022824"/>
    </source>
</evidence>
<dbReference type="PRINTS" id="PR00660">
    <property type="entry name" value="ERLUMENR"/>
</dbReference>
<dbReference type="GO" id="GO:0005789">
    <property type="term" value="C:endoplasmic reticulum membrane"/>
    <property type="evidence" value="ECO:0007669"/>
    <property type="project" value="UniProtKB-SubCell"/>
</dbReference>
<comment type="subcellular location">
    <subcellularLocation>
        <location evidence="1 11">Endoplasmic reticulum membrane</location>
        <topology evidence="1 11">Multi-pass membrane protein</topology>
    </subcellularLocation>
</comment>
<keyword evidence="6" id="KW-0931">ER-Golgi transport</keyword>
<keyword evidence="9 11" id="KW-0472">Membrane</keyword>
<keyword evidence="8 11" id="KW-1133">Transmembrane helix</keyword>
<feature type="transmembrane region" description="Helical" evidence="11">
    <location>
        <begin position="138"/>
        <end position="158"/>
    </location>
</feature>
<dbReference type="InterPro" id="IPR000133">
    <property type="entry name" value="ER_ret_rcpt"/>
</dbReference>
<dbReference type="AlphaFoldDB" id="W6U5B0"/>
<gene>
    <name evidence="12" type="ORF">EGR_09399</name>
</gene>
<evidence type="ECO:0000256" key="3">
    <source>
        <dbReference type="ARBA" id="ARBA00022448"/>
    </source>
</evidence>
<sequence length="269" mass="30856">MALTDRFSLPVEISHMEYPPPVAAMCYEVLTVQLPVILLLKIWKTRSCAGISGKSQMAFAVVFSARYLDLFTSFISLYNSVAKVVFIVSSYATLYFMYFKFRATYDSNHDTFRLELLVIPCAILALIINHQFSVFEILWTFSIYLESVAILPQLFLISKTGEAETITSHYLFALGSYRALYIFNWVYRYLFEGYFDYIAVAAGVIQTLLYLDFFYLYVTRGSAQRTEAQFAGLNRCHFICSLLSMNNLIVIISHLVIPSSCLFEYEDTA</sequence>
<dbReference type="GO" id="GO:0046923">
    <property type="term" value="F:ER retention sequence binding"/>
    <property type="evidence" value="ECO:0007669"/>
    <property type="project" value="InterPro"/>
</dbReference>
<evidence type="ECO:0000256" key="11">
    <source>
        <dbReference type="RuleBase" id="RU000634"/>
    </source>
</evidence>
<feature type="transmembrane region" description="Helical" evidence="11">
    <location>
        <begin position="81"/>
        <end position="99"/>
    </location>
</feature>
<dbReference type="PANTHER" id="PTHR10585">
    <property type="entry name" value="ER LUMEN PROTEIN RETAINING RECEPTOR"/>
    <property type="match status" value="1"/>
</dbReference>
<proteinExistence type="inferred from homology"/>
<keyword evidence="10 11" id="KW-0675">Receptor</keyword>